<dbReference type="GO" id="GO:0005886">
    <property type="term" value="C:plasma membrane"/>
    <property type="evidence" value="ECO:0007669"/>
    <property type="project" value="TreeGrafter"/>
</dbReference>
<dbReference type="GO" id="GO:0015280">
    <property type="term" value="F:ligand-gated sodium channel activity"/>
    <property type="evidence" value="ECO:0007669"/>
    <property type="project" value="TreeGrafter"/>
</dbReference>
<evidence type="ECO:0000256" key="7">
    <source>
        <dbReference type="ARBA" id="ARBA00023065"/>
    </source>
</evidence>
<dbReference type="OrthoDB" id="6154304at2759"/>
<dbReference type="AlphaFoldDB" id="A0A6J8C2Y1"/>
<dbReference type="EMBL" id="CACVKT020004384">
    <property type="protein sequence ID" value="CAC5389881.1"/>
    <property type="molecule type" value="Genomic_DNA"/>
</dbReference>
<evidence type="ECO:0000256" key="6">
    <source>
        <dbReference type="ARBA" id="ARBA00023053"/>
    </source>
</evidence>
<keyword evidence="8" id="KW-0472">Membrane</keyword>
<gene>
    <name evidence="13" type="ORF">MCOR_25015</name>
</gene>
<keyword evidence="9 11" id="KW-0739">Sodium transport</keyword>
<keyword evidence="7 11" id="KW-0406">Ion transport</keyword>
<dbReference type="Proteomes" id="UP000507470">
    <property type="component" value="Unassembled WGS sequence"/>
</dbReference>
<comment type="similarity">
    <text evidence="11">Belongs to the amiloride-sensitive sodium channel (TC 1.A.6) family.</text>
</comment>
<evidence type="ECO:0000256" key="8">
    <source>
        <dbReference type="ARBA" id="ARBA00023136"/>
    </source>
</evidence>
<evidence type="ECO:0000313" key="14">
    <source>
        <dbReference type="Proteomes" id="UP000507470"/>
    </source>
</evidence>
<dbReference type="Gene3D" id="2.60.470.10">
    <property type="entry name" value="Acid-sensing ion channels like domains"/>
    <property type="match status" value="1"/>
</dbReference>
<organism evidence="13 14">
    <name type="scientific">Mytilus coruscus</name>
    <name type="common">Sea mussel</name>
    <dbReference type="NCBI Taxonomy" id="42192"/>
    <lineage>
        <taxon>Eukaryota</taxon>
        <taxon>Metazoa</taxon>
        <taxon>Spiralia</taxon>
        <taxon>Lophotrochozoa</taxon>
        <taxon>Mollusca</taxon>
        <taxon>Bivalvia</taxon>
        <taxon>Autobranchia</taxon>
        <taxon>Pteriomorphia</taxon>
        <taxon>Mytilida</taxon>
        <taxon>Mytiloidea</taxon>
        <taxon>Mytilidae</taxon>
        <taxon>Mytilinae</taxon>
        <taxon>Mytilus</taxon>
    </lineage>
</organism>
<evidence type="ECO:0000313" key="13">
    <source>
        <dbReference type="EMBL" id="CAC5389881.1"/>
    </source>
</evidence>
<keyword evidence="6" id="KW-0915">Sodium</keyword>
<evidence type="ECO:0000256" key="5">
    <source>
        <dbReference type="ARBA" id="ARBA00022989"/>
    </source>
</evidence>
<dbReference type="PRINTS" id="PR01078">
    <property type="entry name" value="AMINACHANNEL"/>
</dbReference>
<sequence>MMELQYESTEENHHPSPLLPGLGKKLQFSTTGCSFAGKKCGAKDFKTILTDQGLCFTFKPDKDSKLRHHHELRSWHTGSDNGLKLVLNTEQYEHMDGPNIASGIKVLAHHDTDIPRVKELGISVPTHSYAMIGVDLTVIRSLQKPFGNCKDKPLNYSREYTKDDCLFECLSKVAEQNCGCRNYLIPKDKPIKPKTPPGYVKQEFNGMKSLQSSTDSDEYNSNSDDEDYEEDEATEEPDFVPADSPVHPFSGKHVQVKPKTPPRYVKHEFNGMNSLQSSTDSDEYNSNSDDEDYEEDEDTEEPDFVPADSPVHPFSGKHVQGKWVSKQICM</sequence>
<feature type="region of interest" description="Disordered" evidence="12">
    <location>
        <begin position="1"/>
        <end position="21"/>
    </location>
</feature>
<evidence type="ECO:0000256" key="1">
    <source>
        <dbReference type="ARBA" id="ARBA00004141"/>
    </source>
</evidence>
<comment type="subcellular location">
    <subcellularLocation>
        <location evidence="1">Membrane</location>
        <topology evidence="1">Multi-pass membrane protein</topology>
    </subcellularLocation>
</comment>
<evidence type="ECO:0000256" key="2">
    <source>
        <dbReference type="ARBA" id="ARBA00022448"/>
    </source>
</evidence>
<keyword evidence="5" id="KW-1133">Transmembrane helix</keyword>
<name>A0A6J8C2Y1_MYTCO</name>
<keyword evidence="10 11" id="KW-0407">Ion channel</keyword>
<keyword evidence="2 11" id="KW-0813">Transport</keyword>
<evidence type="ECO:0000256" key="11">
    <source>
        <dbReference type="RuleBase" id="RU000679"/>
    </source>
</evidence>
<keyword evidence="3 11" id="KW-0894">Sodium channel</keyword>
<evidence type="ECO:0000256" key="10">
    <source>
        <dbReference type="ARBA" id="ARBA00023303"/>
    </source>
</evidence>
<keyword evidence="4 11" id="KW-0812">Transmembrane</keyword>
<keyword evidence="14" id="KW-1185">Reference proteome</keyword>
<proteinExistence type="inferred from homology"/>
<evidence type="ECO:0000256" key="3">
    <source>
        <dbReference type="ARBA" id="ARBA00022461"/>
    </source>
</evidence>
<dbReference type="PANTHER" id="PTHR11690">
    <property type="entry name" value="AMILORIDE-SENSITIVE SODIUM CHANNEL-RELATED"/>
    <property type="match status" value="1"/>
</dbReference>
<evidence type="ECO:0000256" key="9">
    <source>
        <dbReference type="ARBA" id="ARBA00023201"/>
    </source>
</evidence>
<feature type="compositionally biased region" description="Acidic residues" evidence="12">
    <location>
        <begin position="215"/>
        <end position="238"/>
    </location>
</feature>
<protein>
    <submittedName>
        <fullName evidence="13">Uncharacterized protein</fullName>
    </submittedName>
</protein>
<feature type="region of interest" description="Disordered" evidence="12">
    <location>
        <begin position="210"/>
        <end position="320"/>
    </location>
</feature>
<dbReference type="InterPro" id="IPR001873">
    <property type="entry name" value="ENaC"/>
</dbReference>
<dbReference type="PANTHER" id="PTHR11690:SF296">
    <property type="entry name" value="DEGENERIN-LIKE PROTEIN DEL-10"/>
    <property type="match status" value="1"/>
</dbReference>
<evidence type="ECO:0000256" key="4">
    <source>
        <dbReference type="ARBA" id="ARBA00022692"/>
    </source>
</evidence>
<dbReference type="Pfam" id="PF00858">
    <property type="entry name" value="ASC"/>
    <property type="match status" value="1"/>
</dbReference>
<reference evidence="13 14" key="1">
    <citation type="submission" date="2020-06" db="EMBL/GenBank/DDBJ databases">
        <authorList>
            <person name="Li R."/>
            <person name="Bekaert M."/>
        </authorList>
    </citation>
    <scope>NUCLEOTIDE SEQUENCE [LARGE SCALE GENOMIC DNA]</scope>
    <source>
        <strain evidence="14">wild</strain>
    </source>
</reference>
<accession>A0A6J8C2Y1</accession>
<evidence type="ECO:0000256" key="12">
    <source>
        <dbReference type="SAM" id="MobiDB-lite"/>
    </source>
</evidence>
<feature type="compositionally biased region" description="Acidic residues" evidence="12">
    <location>
        <begin position="280"/>
        <end position="303"/>
    </location>
</feature>